<dbReference type="SUPFAM" id="SSF52540">
    <property type="entry name" value="P-loop containing nucleoside triphosphate hydrolases"/>
    <property type="match status" value="1"/>
</dbReference>
<dbReference type="InterPro" id="IPR017911">
    <property type="entry name" value="MacB-like_ATP-bd"/>
</dbReference>
<dbReference type="InterPro" id="IPR017871">
    <property type="entry name" value="ABC_transporter-like_CS"/>
</dbReference>
<dbReference type="EMBL" id="VUNE01000003">
    <property type="protein sequence ID" value="MST62696.1"/>
    <property type="molecule type" value="Genomic_DNA"/>
</dbReference>
<dbReference type="Proteomes" id="UP000440713">
    <property type="component" value="Unassembled WGS sequence"/>
</dbReference>
<dbReference type="AlphaFoldDB" id="A0A6N7XDC6"/>
<evidence type="ECO:0000256" key="3">
    <source>
        <dbReference type="ARBA" id="ARBA00022840"/>
    </source>
</evidence>
<sequence length="222" mass="24444">MSYVEINNLGKVYGSGSIKCQALKNVNLSVKEGEFVCIMGASGSGKTTLLNIISGLDTPSSGSVFVNGVNIFEKNAISLARYRRRDIGIVFQHYNLIHVLTVRENIELQIRLDHKTPIKEEIDLIIKKLGLEGVQHKLPNQLSGGEQQRVAIGRALAAKPMLILADEPTGNLDSKNGENILKLIQSISYENKITIIMITHDSNVAKYADKVYKLKDGEILSN</sequence>
<evidence type="ECO:0000256" key="2">
    <source>
        <dbReference type="ARBA" id="ARBA00022741"/>
    </source>
</evidence>
<keyword evidence="3 5" id="KW-0067">ATP-binding</keyword>
<dbReference type="InterPro" id="IPR015854">
    <property type="entry name" value="ABC_transpr_LolD-like"/>
</dbReference>
<feature type="domain" description="ABC transporter" evidence="4">
    <location>
        <begin position="4"/>
        <end position="222"/>
    </location>
</feature>
<protein>
    <submittedName>
        <fullName evidence="5">ABC transporter ATP-binding protein</fullName>
    </submittedName>
</protein>
<dbReference type="InterPro" id="IPR003439">
    <property type="entry name" value="ABC_transporter-like_ATP-bd"/>
</dbReference>
<dbReference type="PANTHER" id="PTHR24220">
    <property type="entry name" value="IMPORT ATP-BINDING PROTEIN"/>
    <property type="match status" value="1"/>
</dbReference>
<dbReference type="GO" id="GO:0005524">
    <property type="term" value="F:ATP binding"/>
    <property type="evidence" value="ECO:0007669"/>
    <property type="project" value="UniProtKB-KW"/>
</dbReference>
<dbReference type="GO" id="GO:0098796">
    <property type="term" value="C:membrane protein complex"/>
    <property type="evidence" value="ECO:0007669"/>
    <property type="project" value="UniProtKB-ARBA"/>
</dbReference>
<dbReference type="GO" id="GO:0005886">
    <property type="term" value="C:plasma membrane"/>
    <property type="evidence" value="ECO:0007669"/>
    <property type="project" value="TreeGrafter"/>
</dbReference>
<dbReference type="InterPro" id="IPR003593">
    <property type="entry name" value="AAA+_ATPase"/>
</dbReference>
<gene>
    <name evidence="5" type="ORF">FYJ71_06920</name>
</gene>
<keyword evidence="1" id="KW-0813">Transport</keyword>
<organism evidence="5 6">
    <name type="scientific">Peptostreptococcus porci</name>
    <dbReference type="NCBI Taxonomy" id="2652282"/>
    <lineage>
        <taxon>Bacteria</taxon>
        <taxon>Bacillati</taxon>
        <taxon>Bacillota</taxon>
        <taxon>Clostridia</taxon>
        <taxon>Peptostreptococcales</taxon>
        <taxon>Peptostreptococcaceae</taxon>
        <taxon>Peptostreptococcus</taxon>
    </lineage>
</organism>
<evidence type="ECO:0000313" key="5">
    <source>
        <dbReference type="EMBL" id="MST62696.1"/>
    </source>
</evidence>
<proteinExistence type="predicted"/>
<evidence type="ECO:0000256" key="1">
    <source>
        <dbReference type="ARBA" id="ARBA00022448"/>
    </source>
</evidence>
<keyword evidence="6" id="KW-1185">Reference proteome</keyword>
<accession>A0A6N7XDC6</accession>
<evidence type="ECO:0000313" key="6">
    <source>
        <dbReference type="Proteomes" id="UP000440713"/>
    </source>
</evidence>
<dbReference type="PROSITE" id="PS00211">
    <property type="entry name" value="ABC_TRANSPORTER_1"/>
    <property type="match status" value="1"/>
</dbReference>
<dbReference type="InterPro" id="IPR027417">
    <property type="entry name" value="P-loop_NTPase"/>
</dbReference>
<name>A0A6N7XDC6_9FIRM</name>
<dbReference type="GO" id="GO:0016887">
    <property type="term" value="F:ATP hydrolysis activity"/>
    <property type="evidence" value="ECO:0007669"/>
    <property type="project" value="InterPro"/>
</dbReference>
<dbReference type="SMART" id="SM00382">
    <property type="entry name" value="AAA"/>
    <property type="match status" value="1"/>
</dbReference>
<evidence type="ECO:0000259" key="4">
    <source>
        <dbReference type="PROSITE" id="PS50893"/>
    </source>
</evidence>
<dbReference type="GO" id="GO:0022857">
    <property type="term" value="F:transmembrane transporter activity"/>
    <property type="evidence" value="ECO:0007669"/>
    <property type="project" value="UniProtKB-ARBA"/>
</dbReference>
<keyword evidence="2" id="KW-0547">Nucleotide-binding</keyword>
<dbReference type="RefSeq" id="WP_154538059.1">
    <property type="nucleotide sequence ID" value="NZ_JAQYHJ010000154.1"/>
</dbReference>
<dbReference type="Gene3D" id="3.40.50.300">
    <property type="entry name" value="P-loop containing nucleotide triphosphate hydrolases"/>
    <property type="match status" value="1"/>
</dbReference>
<dbReference type="Pfam" id="PF00005">
    <property type="entry name" value="ABC_tran"/>
    <property type="match status" value="1"/>
</dbReference>
<reference evidence="5 6" key="1">
    <citation type="submission" date="2019-08" db="EMBL/GenBank/DDBJ databases">
        <title>In-depth cultivation of the pig gut microbiome towards novel bacterial diversity and tailored functional studies.</title>
        <authorList>
            <person name="Wylensek D."/>
            <person name="Hitch T.C.A."/>
            <person name="Clavel T."/>
        </authorList>
    </citation>
    <scope>NUCLEOTIDE SEQUENCE [LARGE SCALE GENOMIC DNA]</scope>
    <source>
        <strain evidence="5 6">WCA-SAB-591-4A-A</strain>
    </source>
</reference>
<dbReference type="PROSITE" id="PS50893">
    <property type="entry name" value="ABC_TRANSPORTER_2"/>
    <property type="match status" value="1"/>
</dbReference>
<dbReference type="FunFam" id="3.40.50.300:FF:000032">
    <property type="entry name" value="Export ABC transporter ATP-binding protein"/>
    <property type="match status" value="1"/>
</dbReference>
<dbReference type="CDD" id="cd03255">
    <property type="entry name" value="ABC_MJ0796_LolCDE_FtsE"/>
    <property type="match status" value="1"/>
</dbReference>
<comment type="caution">
    <text evidence="5">The sequence shown here is derived from an EMBL/GenBank/DDBJ whole genome shotgun (WGS) entry which is preliminary data.</text>
</comment>